<protein>
    <submittedName>
        <fullName evidence="1">Uncharacterized protein</fullName>
    </submittedName>
</protein>
<evidence type="ECO:0000313" key="1">
    <source>
        <dbReference type="EMBL" id="QNM07357.1"/>
    </source>
</evidence>
<name>A0A7G9G975_9FIRM</name>
<dbReference type="AlphaFoldDB" id="A0A7G9G975"/>
<sequence length="95" mass="10813">MTDEQKLYELLKDFDPAVGERMEKYFKDGAYHFDLGNSKYTYFEGASVYTVIPHFAEKGSEGIVILSILVDTFFSRITQTMLPTPNYHSTACVLA</sequence>
<gene>
    <name evidence="1" type="ORF">H9Q79_10405</name>
</gene>
<organism evidence="1 2">
    <name type="scientific">Wansuia hejianensis</name>
    <dbReference type="NCBI Taxonomy" id="2763667"/>
    <lineage>
        <taxon>Bacteria</taxon>
        <taxon>Bacillati</taxon>
        <taxon>Bacillota</taxon>
        <taxon>Clostridia</taxon>
        <taxon>Lachnospirales</taxon>
        <taxon>Lachnospiraceae</taxon>
        <taxon>Wansuia</taxon>
    </lineage>
</organism>
<proteinExistence type="predicted"/>
<dbReference type="KEGG" id="whj:H9Q79_10405"/>
<dbReference type="Proteomes" id="UP000515860">
    <property type="component" value="Chromosome"/>
</dbReference>
<dbReference type="RefSeq" id="WP_249328239.1">
    <property type="nucleotide sequence ID" value="NZ_CP060635.1"/>
</dbReference>
<reference evidence="1 2" key="1">
    <citation type="submission" date="2020-08" db="EMBL/GenBank/DDBJ databases">
        <authorList>
            <person name="Liu C."/>
            <person name="Sun Q."/>
        </authorList>
    </citation>
    <scope>NUCLEOTIDE SEQUENCE [LARGE SCALE GENOMIC DNA]</scope>
    <source>
        <strain evidence="1 2">NSJ-29</strain>
    </source>
</reference>
<evidence type="ECO:0000313" key="2">
    <source>
        <dbReference type="Proteomes" id="UP000515860"/>
    </source>
</evidence>
<keyword evidence="2" id="KW-1185">Reference proteome</keyword>
<dbReference type="EMBL" id="CP060635">
    <property type="protein sequence ID" value="QNM07357.1"/>
    <property type="molecule type" value="Genomic_DNA"/>
</dbReference>
<accession>A0A7G9G975</accession>